<dbReference type="PANTHER" id="PTHR42760:SF135">
    <property type="entry name" value="BLL7886 PROTEIN"/>
    <property type="match status" value="1"/>
</dbReference>
<gene>
    <name evidence="3" type="ORF">JOF28_001231</name>
</gene>
<dbReference type="Proteomes" id="UP000675163">
    <property type="component" value="Unassembled WGS sequence"/>
</dbReference>
<feature type="region of interest" description="Disordered" evidence="2">
    <location>
        <begin position="1"/>
        <end position="24"/>
    </location>
</feature>
<evidence type="ECO:0000313" key="3">
    <source>
        <dbReference type="EMBL" id="MBP1325999.1"/>
    </source>
</evidence>
<dbReference type="SUPFAM" id="SSF51735">
    <property type="entry name" value="NAD(P)-binding Rossmann-fold domains"/>
    <property type="match status" value="1"/>
</dbReference>
<dbReference type="Pfam" id="PF13561">
    <property type="entry name" value="adh_short_C2"/>
    <property type="match status" value="1"/>
</dbReference>
<dbReference type="GO" id="GO:0030497">
    <property type="term" value="P:fatty acid elongation"/>
    <property type="evidence" value="ECO:0007669"/>
    <property type="project" value="TreeGrafter"/>
</dbReference>
<proteinExistence type="inferred from homology"/>
<dbReference type="GO" id="GO:0016616">
    <property type="term" value="F:oxidoreductase activity, acting on the CH-OH group of donors, NAD or NADP as acceptor"/>
    <property type="evidence" value="ECO:0007669"/>
    <property type="project" value="TreeGrafter"/>
</dbReference>
<comment type="similarity">
    <text evidence="1">Belongs to the short-chain dehydrogenases/reductases (SDR) family.</text>
</comment>
<keyword evidence="4" id="KW-1185">Reference proteome</keyword>
<protein>
    <submittedName>
        <fullName evidence="3">NAD(P)-dependent dehydrogenase (Short-subunit alcohol dehydrogenase family)</fullName>
    </submittedName>
</protein>
<dbReference type="CDD" id="cd05233">
    <property type="entry name" value="SDR_c"/>
    <property type="match status" value="1"/>
</dbReference>
<feature type="compositionally biased region" description="Pro residues" evidence="2">
    <location>
        <begin position="13"/>
        <end position="23"/>
    </location>
</feature>
<dbReference type="InterPro" id="IPR036291">
    <property type="entry name" value="NAD(P)-bd_dom_sf"/>
</dbReference>
<evidence type="ECO:0000313" key="4">
    <source>
        <dbReference type="Proteomes" id="UP000675163"/>
    </source>
</evidence>
<dbReference type="EMBL" id="JAFIDA010000001">
    <property type="protein sequence ID" value="MBP1325999.1"/>
    <property type="molecule type" value="Genomic_DNA"/>
</dbReference>
<name>A0A940PR18_9MICO</name>
<sequence length="279" mass="28277">MSNATPSNTVTPAPVPEPAPAPASLPLAPTEFTALDGIALVIGGSGGVGSATVRLLVSGGARVAFTYRTAAPAELLAELGDAVEAHHLDVTDADACAALVTDLVAHHGTIHTVVHAAGPHVEQKYLSQVTPAEFALQVNAELLGFFNVSSAALPALRTSAGSLTAVTSAATVRYPARDGLSSAPKGGVEALARALAHEEGRYGVRVNCVGPGMLSDGMAARLIDSGQMSEQALAAAMRNIPLRKFGTGHDIAQAVAFLASPRAAYITGQKLDVDGGYSV</sequence>
<organism evidence="3 4">
    <name type="scientific">Leucobacter exalbidus</name>
    <dbReference type="NCBI Taxonomy" id="662960"/>
    <lineage>
        <taxon>Bacteria</taxon>
        <taxon>Bacillati</taxon>
        <taxon>Actinomycetota</taxon>
        <taxon>Actinomycetes</taxon>
        <taxon>Micrococcales</taxon>
        <taxon>Microbacteriaceae</taxon>
        <taxon>Leucobacter</taxon>
    </lineage>
</organism>
<dbReference type="PANTHER" id="PTHR42760">
    <property type="entry name" value="SHORT-CHAIN DEHYDROGENASES/REDUCTASES FAMILY MEMBER"/>
    <property type="match status" value="1"/>
</dbReference>
<evidence type="ECO:0000256" key="2">
    <source>
        <dbReference type="SAM" id="MobiDB-lite"/>
    </source>
</evidence>
<dbReference type="Gene3D" id="3.40.50.720">
    <property type="entry name" value="NAD(P)-binding Rossmann-like Domain"/>
    <property type="match status" value="1"/>
</dbReference>
<dbReference type="AlphaFoldDB" id="A0A940PR18"/>
<comment type="caution">
    <text evidence="3">The sequence shown here is derived from an EMBL/GenBank/DDBJ whole genome shotgun (WGS) entry which is preliminary data.</text>
</comment>
<reference evidence="3" key="1">
    <citation type="submission" date="2021-02" db="EMBL/GenBank/DDBJ databases">
        <title>Sequencing the genomes of 1000 actinobacteria strains.</title>
        <authorList>
            <person name="Klenk H.-P."/>
        </authorList>
    </citation>
    <scope>NUCLEOTIDE SEQUENCE</scope>
    <source>
        <strain evidence="3">DSM 22850</strain>
    </source>
</reference>
<dbReference type="RefSeq" id="WP_209704978.1">
    <property type="nucleotide sequence ID" value="NZ_JAFIDA010000001.1"/>
</dbReference>
<accession>A0A940PR18</accession>
<evidence type="ECO:0000256" key="1">
    <source>
        <dbReference type="ARBA" id="ARBA00006484"/>
    </source>
</evidence>
<dbReference type="InterPro" id="IPR002347">
    <property type="entry name" value="SDR_fam"/>
</dbReference>
<dbReference type="PRINTS" id="PR00081">
    <property type="entry name" value="GDHRDH"/>
</dbReference>